<dbReference type="GO" id="GO:0003677">
    <property type="term" value="F:DNA binding"/>
    <property type="evidence" value="ECO:0007669"/>
    <property type="project" value="UniProtKB-KW"/>
</dbReference>
<dbReference type="InterPro" id="IPR036388">
    <property type="entry name" value="WH-like_DNA-bd_sf"/>
</dbReference>
<dbReference type="Gene3D" id="1.10.10.10">
    <property type="entry name" value="Winged helix-like DNA-binding domain superfamily/Winged helix DNA-binding domain"/>
    <property type="match status" value="1"/>
</dbReference>
<gene>
    <name evidence="5" type="ORF">PQJ61_16205</name>
</gene>
<dbReference type="SMART" id="SM01134">
    <property type="entry name" value="DeoRC"/>
    <property type="match status" value="1"/>
</dbReference>
<comment type="caution">
    <text evidence="5">The sequence shown here is derived from an EMBL/GenBank/DDBJ whole genome shotgun (WGS) entry which is preliminary data.</text>
</comment>
<evidence type="ECO:0000256" key="1">
    <source>
        <dbReference type="ARBA" id="ARBA00023015"/>
    </source>
</evidence>
<dbReference type="SUPFAM" id="SSF100950">
    <property type="entry name" value="NagB/RpiA/CoA transferase-like"/>
    <property type="match status" value="1"/>
</dbReference>
<sequence>MFAEERKQKILEYVREHKKATVQQLCDAYEVSSATIRNDLRELEGSGLLLRTHGGAIVKSKAKFELGTNEKKVLYKSEKAEIAEKALELIEDGDTIILDTGTTTLELAGKLGRRKNLTIVTNDLDTALVLDEIGIERVIMLGGILRNGFHCTLGNKAKEFLDELQVDKAFMGVNGFTFEKGASTPDLQHAEIKKAMVTAASQVYLMFDRSKLGRKAFARFAEPQEIDCVIIDEIAKEELSAFEDTGIEVHAVSVL</sequence>
<dbReference type="AlphaFoldDB" id="A0AAJ1ILL2"/>
<dbReference type="InterPro" id="IPR018356">
    <property type="entry name" value="Tscrpt_reg_HTH_DeoR_CS"/>
</dbReference>
<evidence type="ECO:0000313" key="6">
    <source>
        <dbReference type="Proteomes" id="UP001221217"/>
    </source>
</evidence>
<name>A0AAJ1ILL2_9SPIO</name>
<dbReference type="Gene3D" id="3.40.50.1360">
    <property type="match status" value="1"/>
</dbReference>
<dbReference type="Pfam" id="PF00455">
    <property type="entry name" value="DeoRC"/>
    <property type="match status" value="1"/>
</dbReference>
<evidence type="ECO:0000259" key="4">
    <source>
        <dbReference type="PROSITE" id="PS51000"/>
    </source>
</evidence>
<evidence type="ECO:0000256" key="3">
    <source>
        <dbReference type="ARBA" id="ARBA00023163"/>
    </source>
</evidence>
<proteinExistence type="predicted"/>
<dbReference type="Pfam" id="PF08220">
    <property type="entry name" value="HTH_DeoR"/>
    <property type="match status" value="1"/>
</dbReference>
<dbReference type="EMBL" id="JAQQAL010000044">
    <property type="protein sequence ID" value="MDC7228306.1"/>
    <property type="molecule type" value="Genomic_DNA"/>
</dbReference>
<accession>A0AAJ1ILL2</accession>
<protein>
    <submittedName>
        <fullName evidence="5">DeoR/GlpR family DNA-binding transcription regulator</fullName>
    </submittedName>
</protein>
<feature type="domain" description="HTH deoR-type" evidence="4">
    <location>
        <begin position="3"/>
        <end position="58"/>
    </location>
</feature>
<dbReference type="InterPro" id="IPR001034">
    <property type="entry name" value="DeoR_HTH"/>
</dbReference>
<keyword evidence="2 5" id="KW-0238">DNA-binding</keyword>
<dbReference type="GO" id="GO:0003700">
    <property type="term" value="F:DNA-binding transcription factor activity"/>
    <property type="evidence" value="ECO:0007669"/>
    <property type="project" value="InterPro"/>
</dbReference>
<reference evidence="5 6" key="1">
    <citation type="submission" date="2022-12" db="EMBL/GenBank/DDBJ databases">
        <title>Metagenome assembled genome from gulf of manar.</title>
        <authorList>
            <person name="Kohli P."/>
            <person name="Pk S."/>
            <person name="Venkata Ramana C."/>
            <person name="Sasikala C."/>
        </authorList>
    </citation>
    <scope>NUCLEOTIDE SEQUENCE [LARGE SCALE GENOMIC DNA]</scope>
    <source>
        <strain evidence="5">JB008</strain>
    </source>
</reference>
<dbReference type="InterPro" id="IPR036390">
    <property type="entry name" value="WH_DNA-bd_sf"/>
</dbReference>
<dbReference type="PRINTS" id="PR00037">
    <property type="entry name" value="HTHLACR"/>
</dbReference>
<keyword evidence="1" id="KW-0805">Transcription regulation</keyword>
<keyword evidence="3" id="KW-0804">Transcription</keyword>
<dbReference type="PROSITE" id="PS51000">
    <property type="entry name" value="HTH_DEOR_2"/>
    <property type="match status" value="1"/>
</dbReference>
<organism evidence="5 6">
    <name type="scientific">Candidatus Thalassospirochaeta sargassi</name>
    <dbReference type="NCBI Taxonomy" id="3119039"/>
    <lineage>
        <taxon>Bacteria</taxon>
        <taxon>Pseudomonadati</taxon>
        <taxon>Spirochaetota</taxon>
        <taxon>Spirochaetia</taxon>
        <taxon>Spirochaetales</taxon>
        <taxon>Spirochaetaceae</taxon>
        <taxon>Candidatus Thalassospirochaeta</taxon>
    </lineage>
</organism>
<dbReference type="PANTHER" id="PTHR30363:SF44">
    <property type="entry name" value="AGA OPERON TRANSCRIPTIONAL REPRESSOR-RELATED"/>
    <property type="match status" value="1"/>
</dbReference>
<evidence type="ECO:0000256" key="2">
    <source>
        <dbReference type="ARBA" id="ARBA00023125"/>
    </source>
</evidence>
<dbReference type="InterPro" id="IPR037171">
    <property type="entry name" value="NagB/RpiA_transferase-like"/>
</dbReference>
<dbReference type="SMART" id="SM00420">
    <property type="entry name" value="HTH_DEOR"/>
    <property type="match status" value="1"/>
</dbReference>
<dbReference type="InterPro" id="IPR014036">
    <property type="entry name" value="DeoR-like_C"/>
</dbReference>
<dbReference type="Proteomes" id="UP001221217">
    <property type="component" value="Unassembled WGS sequence"/>
</dbReference>
<dbReference type="PROSITE" id="PS00894">
    <property type="entry name" value="HTH_DEOR_1"/>
    <property type="match status" value="1"/>
</dbReference>
<dbReference type="InterPro" id="IPR050313">
    <property type="entry name" value="Carb_Metab_HTH_regulators"/>
</dbReference>
<dbReference type="SUPFAM" id="SSF46785">
    <property type="entry name" value="Winged helix' DNA-binding domain"/>
    <property type="match status" value="1"/>
</dbReference>
<dbReference type="PANTHER" id="PTHR30363">
    <property type="entry name" value="HTH-TYPE TRANSCRIPTIONAL REGULATOR SRLR-RELATED"/>
    <property type="match status" value="1"/>
</dbReference>
<evidence type="ECO:0000313" key="5">
    <source>
        <dbReference type="EMBL" id="MDC7228306.1"/>
    </source>
</evidence>